<dbReference type="PhylomeDB" id="S8ALK4"/>
<evidence type="ECO:0000256" key="1">
    <source>
        <dbReference type="SAM" id="MobiDB-lite"/>
    </source>
</evidence>
<keyword evidence="2" id="KW-1133">Transmembrane helix</keyword>
<dbReference type="STRING" id="933388.S8ALK4"/>
<evidence type="ECO:0000313" key="3">
    <source>
        <dbReference type="EMBL" id="EPS26743.1"/>
    </source>
</evidence>
<sequence>MPAIPSSVHQLGNSLIYRSLNEASPVTTQRVLEVVCAWPVSGQYGPGTRVLYYASIAACIVARKQKWIRSACLAAALLFPAVAALHGIVLACLHTSGAVDMDVYGAFQLCAIGILTAPLTVRLSKTYFESPGRDLISLWTVLLLAGLVSLTVEFIRLSPTICPPDDPASISWHLTGNFYYNSTCSMTCGEAGPFSPLRQGAANNIYVIPAPYQLTFNAATLLAAACCIPAILCLVSVWIKILEKNWENFAGKGQVGEGADEEPIMGTNGITPKQMSEITKTVWDWLQFIEIPIFTAAVLAIMIKGEMNFFSGPVDYQTEPIQSIGQWAPIVGTTLAALGSLYLSFATAMDAEQRAALQGLYHPRADAPIAQHIECLQCTHIVPHHKVEAAIENASPACSNSDSSSVPHASSNQAKTQAEMSLSTGGRTTVTNFFNRLSKTLATKAHEQMNGSGFNATKKSFPQIPGEGLRNGRLLATQEAFARLPRSRATSITGSVISVSTNGEGSSRIPLPLADQITLQVPAQTHRPGPRLYAHSFPSNRSSLERPNTPQAQYNVPGSHENVSAIAQQSRQPSTMQSMAVIQSNAISSSDIQPSTPMILISSSHECVDRSV</sequence>
<keyword evidence="4" id="KW-1185">Reference proteome</keyword>
<feature type="transmembrane region" description="Helical" evidence="2">
    <location>
        <begin position="324"/>
        <end position="345"/>
    </location>
</feature>
<feature type="compositionally biased region" description="Low complexity" evidence="1">
    <location>
        <begin position="396"/>
        <end position="405"/>
    </location>
</feature>
<name>S8ALK4_PENO1</name>
<keyword evidence="2" id="KW-0472">Membrane</keyword>
<reference evidence="3 4" key="1">
    <citation type="journal article" date="2013" name="PLoS ONE">
        <title>Genomic and secretomic analyses reveal unique features of the lignocellulolytic enzyme system of Penicillium decumbens.</title>
        <authorList>
            <person name="Liu G."/>
            <person name="Zhang L."/>
            <person name="Wei X."/>
            <person name="Zou G."/>
            <person name="Qin Y."/>
            <person name="Ma L."/>
            <person name="Li J."/>
            <person name="Zheng H."/>
            <person name="Wang S."/>
            <person name="Wang C."/>
            <person name="Xun L."/>
            <person name="Zhao G.-P."/>
            <person name="Zhou Z."/>
            <person name="Qu Y."/>
        </authorList>
    </citation>
    <scope>NUCLEOTIDE SEQUENCE [LARGE SCALE GENOMIC DNA]</scope>
    <source>
        <strain evidence="4">114-2 / CGMCC 5302</strain>
    </source>
</reference>
<dbReference type="EMBL" id="KB644409">
    <property type="protein sequence ID" value="EPS26743.1"/>
    <property type="molecule type" value="Genomic_DNA"/>
</dbReference>
<evidence type="ECO:0000256" key="2">
    <source>
        <dbReference type="SAM" id="Phobius"/>
    </source>
</evidence>
<feature type="transmembrane region" description="Helical" evidence="2">
    <location>
        <begin position="135"/>
        <end position="155"/>
    </location>
</feature>
<keyword evidence="2" id="KW-0812">Transmembrane</keyword>
<protein>
    <submittedName>
        <fullName evidence="3">Uncharacterized protein</fullName>
    </submittedName>
</protein>
<dbReference type="HOGENOM" id="CLU_020985_1_0_1"/>
<dbReference type="Proteomes" id="UP000019376">
    <property type="component" value="Unassembled WGS sequence"/>
</dbReference>
<evidence type="ECO:0000313" key="4">
    <source>
        <dbReference type="Proteomes" id="UP000019376"/>
    </source>
</evidence>
<dbReference type="AlphaFoldDB" id="S8ALK4"/>
<gene>
    <name evidence="3" type="ORF">PDE_01682</name>
</gene>
<accession>S8ALK4</accession>
<feature type="transmembrane region" description="Helical" evidence="2">
    <location>
        <begin position="103"/>
        <end position="123"/>
    </location>
</feature>
<organism evidence="3 4">
    <name type="scientific">Penicillium oxalicum (strain 114-2 / CGMCC 5302)</name>
    <name type="common">Penicillium decumbens</name>
    <dbReference type="NCBI Taxonomy" id="933388"/>
    <lineage>
        <taxon>Eukaryota</taxon>
        <taxon>Fungi</taxon>
        <taxon>Dikarya</taxon>
        <taxon>Ascomycota</taxon>
        <taxon>Pezizomycotina</taxon>
        <taxon>Eurotiomycetes</taxon>
        <taxon>Eurotiomycetidae</taxon>
        <taxon>Eurotiales</taxon>
        <taxon>Aspergillaceae</taxon>
        <taxon>Penicillium</taxon>
    </lineage>
</organism>
<dbReference type="eggNOG" id="ENOG502RYBR">
    <property type="taxonomic scope" value="Eukaryota"/>
</dbReference>
<feature type="transmembrane region" description="Helical" evidence="2">
    <location>
        <begin position="218"/>
        <end position="239"/>
    </location>
</feature>
<feature type="region of interest" description="Disordered" evidence="1">
    <location>
        <begin position="396"/>
        <end position="422"/>
    </location>
</feature>
<dbReference type="OrthoDB" id="3021074at2759"/>
<proteinExistence type="predicted"/>
<feature type="transmembrane region" description="Helical" evidence="2">
    <location>
        <begin position="71"/>
        <end position="91"/>
    </location>
</feature>
<feature type="transmembrane region" description="Helical" evidence="2">
    <location>
        <begin position="282"/>
        <end position="304"/>
    </location>
</feature>
<feature type="compositionally biased region" description="Polar residues" evidence="1">
    <location>
        <begin position="406"/>
        <end position="422"/>
    </location>
</feature>